<dbReference type="SMR" id="A0A2G3AC57"/>
<dbReference type="Gene3D" id="6.10.280.40">
    <property type="match status" value="1"/>
</dbReference>
<gene>
    <name evidence="2" type="ORF">T459_06930</name>
</gene>
<dbReference type="Pfam" id="PF25568">
    <property type="entry name" value="AAA_lid_At3g28540"/>
    <property type="match status" value="1"/>
</dbReference>
<accession>A0A2G3AC57</accession>
<keyword evidence="3" id="KW-1185">Reference proteome</keyword>
<proteinExistence type="predicted"/>
<name>A0A2G3AC57_CAPAN</name>
<dbReference type="Gramene" id="PHT91817">
    <property type="protein sequence ID" value="PHT91817"/>
    <property type="gene ID" value="T459_06930"/>
</dbReference>
<feature type="domain" description="AAA+ ATPase At3g28540-like C-terminal" evidence="1">
    <location>
        <begin position="4"/>
        <end position="75"/>
    </location>
</feature>
<dbReference type="PANTHER" id="PTHR23070">
    <property type="entry name" value="BCS1 AAA-TYPE ATPASE"/>
    <property type="match status" value="1"/>
</dbReference>
<dbReference type="InterPro" id="IPR050747">
    <property type="entry name" value="Mitochondrial_chaperone_BCS1"/>
</dbReference>
<dbReference type="STRING" id="4072.A0A2G3AC57"/>
<dbReference type="InterPro" id="IPR058017">
    <property type="entry name" value="At3g28540-like_C"/>
</dbReference>
<dbReference type="AlphaFoldDB" id="A0A2G3AC57"/>
<dbReference type="Proteomes" id="UP000222542">
    <property type="component" value="Unassembled WGS sequence"/>
</dbReference>
<reference evidence="2 3" key="2">
    <citation type="journal article" date="2017" name="Genome Biol.">
        <title>New reference genome sequences of hot pepper reveal the massive evolution of plant disease-resistance genes by retroduplication.</title>
        <authorList>
            <person name="Kim S."/>
            <person name="Park J."/>
            <person name="Yeom S.I."/>
            <person name="Kim Y.M."/>
            <person name="Seo E."/>
            <person name="Kim K.T."/>
            <person name="Kim M.S."/>
            <person name="Lee J.M."/>
            <person name="Cheong K."/>
            <person name="Shin H.S."/>
            <person name="Kim S.B."/>
            <person name="Han K."/>
            <person name="Lee J."/>
            <person name="Park M."/>
            <person name="Lee H.A."/>
            <person name="Lee H.Y."/>
            <person name="Lee Y."/>
            <person name="Oh S."/>
            <person name="Lee J.H."/>
            <person name="Choi E."/>
            <person name="Choi E."/>
            <person name="Lee S.E."/>
            <person name="Jeon J."/>
            <person name="Kim H."/>
            <person name="Choi G."/>
            <person name="Song H."/>
            <person name="Lee J."/>
            <person name="Lee S.C."/>
            <person name="Kwon J.K."/>
            <person name="Lee H.Y."/>
            <person name="Koo N."/>
            <person name="Hong Y."/>
            <person name="Kim R.W."/>
            <person name="Kang W.H."/>
            <person name="Huh J.H."/>
            <person name="Kang B.C."/>
            <person name="Yang T.J."/>
            <person name="Lee Y.H."/>
            <person name="Bennetzen J.L."/>
            <person name="Choi D."/>
        </authorList>
    </citation>
    <scope>NUCLEOTIDE SEQUENCE [LARGE SCALE GENOMIC DNA]</scope>
    <source>
        <strain evidence="3">cv. CM334</strain>
    </source>
</reference>
<protein>
    <recommendedName>
        <fullName evidence="1">AAA+ ATPase At3g28540-like C-terminal domain-containing protein</fullName>
    </recommendedName>
</protein>
<dbReference type="EMBL" id="AYRZ02000002">
    <property type="protein sequence ID" value="PHT91817.1"/>
    <property type="molecule type" value="Genomic_DNA"/>
</dbReference>
<sequence>MSYCRYKAFKVLAKNYLGIDTHSLFQEIQPLLEEVNMSPCDVAENLIVKNTSGGTEICLNNLIHPLKEAKEKAIKDAKEAKEKSKKHKNLTKLVRSRLKKLFR</sequence>
<reference evidence="2 3" key="1">
    <citation type="journal article" date="2014" name="Nat. Genet.">
        <title>Genome sequence of the hot pepper provides insights into the evolution of pungency in Capsicum species.</title>
        <authorList>
            <person name="Kim S."/>
            <person name="Park M."/>
            <person name="Yeom S.I."/>
            <person name="Kim Y.M."/>
            <person name="Lee J.M."/>
            <person name="Lee H.A."/>
            <person name="Seo E."/>
            <person name="Choi J."/>
            <person name="Cheong K."/>
            <person name="Kim K.T."/>
            <person name="Jung K."/>
            <person name="Lee G.W."/>
            <person name="Oh S.K."/>
            <person name="Bae C."/>
            <person name="Kim S.B."/>
            <person name="Lee H.Y."/>
            <person name="Kim S.Y."/>
            <person name="Kim M.S."/>
            <person name="Kang B.C."/>
            <person name="Jo Y.D."/>
            <person name="Yang H.B."/>
            <person name="Jeong H.J."/>
            <person name="Kang W.H."/>
            <person name="Kwon J.K."/>
            <person name="Shin C."/>
            <person name="Lim J.Y."/>
            <person name="Park J.H."/>
            <person name="Huh J.H."/>
            <person name="Kim J.S."/>
            <person name="Kim B.D."/>
            <person name="Cohen O."/>
            <person name="Paran I."/>
            <person name="Suh M.C."/>
            <person name="Lee S.B."/>
            <person name="Kim Y.K."/>
            <person name="Shin Y."/>
            <person name="Noh S.J."/>
            <person name="Park J."/>
            <person name="Seo Y.S."/>
            <person name="Kwon S.Y."/>
            <person name="Kim H.A."/>
            <person name="Park J.M."/>
            <person name="Kim H.J."/>
            <person name="Choi S.B."/>
            <person name="Bosland P.W."/>
            <person name="Reeves G."/>
            <person name="Jo S.H."/>
            <person name="Lee B.W."/>
            <person name="Cho H.T."/>
            <person name="Choi H.S."/>
            <person name="Lee M.S."/>
            <person name="Yu Y."/>
            <person name="Do Choi Y."/>
            <person name="Park B.S."/>
            <person name="van Deynze A."/>
            <person name="Ashrafi H."/>
            <person name="Hill T."/>
            <person name="Kim W.T."/>
            <person name="Pai H.S."/>
            <person name="Ahn H.K."/>
            <person name="Yeam I."/>
            <person name="Giovannoni J.J."/>
            <person name="Rose J.K."/>
            <person name="Sorensen I."/>
            <person name="Lee S.J."/>
            <person name="Kim R.W."/>
            <person name="Choi I.Y."/>
            <person name="Choi B.S."/>
            <person name="Lim J.S."/>
            <person name="Lee Y.H."/>
            <person name="Choi D."/>
        </authorList>
    </citation>
    <scope>NUCLEOTIDE SEQUENCE [LARGE SCALE GENOMIC DNA]</scope>
    <source>
        <strain evidence="3">cv. CM334</strain>
    </source>
</reference>
<evidence type="ECO:0000259" key="1">
    <source>
        <dbReference type="Pfam" id="PF25568"/>
    </source>
</evidence>
<comment type="caution">
    <text evidence="2">The sequence shown here is derived from an EMBL/GenBank/DDBJ whole genome shotgun (WGS) entry which is preliminary data.</text>
</comment>
<dbReference type="OMA" id="WKRERII"/>
<evidence type="ECO:0000313" key="3">
    <source>
        <dbReference type="Proteomes" id="UP000222542"/>
    </source>
</evidence>
<organism evidence="2 3">
    <name type="scientific">Capsicum annuum</name>
    <name type="common">Capsicum pepper</name>
    <dbReference type="NCBI Taxonomy" id="4072"/>
    <lineage>
        <taxon>Eukaryota</taxon>
        <taxon>Viridiplantae</taxon>
        <taxon>Streptophyta</taxon>
        <taxon>Embryophyta</taxon>
        <taxon>Tracheophyta</taxon>
        <taxon>Spermatophyta</taxon>
        <taxon>Magnoliopsida</taxon>
        <taxon>eudicotyledons</taxon>
        <taxon>Gunneridae</taxon>
        <taxon>Pentapetalae</taxon>
        <taxon>asterids</taxon>
        <taxon>lamiids</taxon>
        <taxon>Solanales</taxon>
        <taxon>Solanaceae</taxon>
        <taxon>Solanoideae</taxon>
        <taxon>Capsiceae</taxon>
        <taxon>Capsicum</taxon>
    </lineage>
</organism>
<evidence type="ECO:0000313" key="2">
    <source>
        <dbReference type="EMBL" id="PHT91817.1"/>
    </source>
</evidence>